<organism evidence="1 2">
    <name type="scientific">Selenomonas ruminantium subsp. lactilytica (strain NBRC 103574 / TAM6421)</name>
    <dbReference type="NCBI Taxonomy" id="927704"/>
    <lineage>
        <taxon>Bacteria</taxon>
        <taxon>Bacillati</taxon>
        <taxon>Bacillota</taxon>
        <taxon>Negativicutes</taxon>
        <taxon>Selenomonadales</taxon>
        <taxon>Selenomonadaceae</taxon>
        <taxon>Selenomonas</taxon>
    </lineage>
</organism>
<dbReference type="KEGG" id="sri:SELR_pSRC400360"/>
<dbReference type="EMBL" id="AP012294">
    <property type="protein sequence ID" value="BAL84687.1"/>
    <property type="molecule type" value="Genomic_DNA"/>
</dbReference>
<protein>
    <submittedName>
        <fullName evidence="1">Uncharacterized protein</fullName>
    </submittedName>
</protein>
<evidence type="ECO:0000313" key="2">
    <source>
        <dbReference type="Proteomes" id="UP000007887"/>
    </source>
</evidence>
<dbReference type="AlphaFoldDB" id="I0GVA0"/>
<dbReference type="RefSeq" id="WP_014425987.1">
    <property type="nucleotide sequence ID" value="NC_017069.1"/>
</dbReference>
<accession>I0GVA0</accession>
<proteinExistence type="predicted"/>
<dbReference type="HOGENOM" id="CLU_3157699_0_0_9"/>
<sequence>MSYPELEGLMDGMATNAKKEEAYLKGEEEITENGDANDFMQFMMNGGM</sequence>
<keyword evidence="1" id="KW-0614">Plasmid</keyword>
<geneLocation type="plasmid" evidence="1 2">
    <name>pSRC4</name>
</geneLocation>
<gene>
    <name evidence="1" type="ordered locus">SELR_pSRC400360</name>
</gene>
<evidence type="ECO:0000313" key="1">
    <source>
        <dbReference type="EMBL" id="BAL84687.1"/>
    </source>
</evidence>
<dbReference type="Proteomes" id="UP000007887">
    <property type="component" value="Plasmid pSRC4"/>
</dbReference>
<reference evidence="1 2" key="1">
    <citation type="submission" date="2011-10" db="EMBL/GenBank/DDBJ databases">
        <title>Whole genome sequence of Selenomonas ruminantium subsp. lactilytica TAM6421.</title>
        <authorList>
            <person name="Oguchi A."/>
            <person name="Ankai A."/>
            <person name="Kaneko J."/>
            <person name="Yamada-Narita S."/>
            <person name="Fukui S."/>
            <person name="Takahashi M."/>
            <person name="Onodera T."/>
            <person name="Kojima S."/>
            <person name="Fushimi T."/>
            <person name="Abe N."/>
            <person name="Kamio Y."/>
            <person name="Yamazaki S."/>
            <person name="Fujita N."/>
        </authorList>
    </citation>
    <scope>NUCLEOTIDE SEQUENCE [LARGE SCALE GENOMIC DNA]</scope>
    <source>
        <strain evidence="2">NBRC 103574 / TAM6421</strain>
        <plasmid evidence="1 2">pSRC4</plasmid>
    </source>
</reference>
<name>I0GVA0_SELRL</name>
<dbReference type="PATRIC" id="fig|927704.6.peg.3451"/>